<dbReference type="Pfam" id="PF01406">
    <property type="entry name" value="tRNA-synt_1e"/>
    <property type="match status" value="1"/>
</dbReference>
<dbReference type="InterPro" id="IPR024909">
    <property type="entry name" value="Cys-tRNA/MSH_ligase"/>
</dbReference>
<dbReference type="InterPro" id="IPR032678">
    <property type="entry name" value="tRNA-synt_1_cat_dom"/>
</dbReference>
<dbReference type="EMBL" id="RJSE01000001">
    <property type="protein sequence ID" value="RNL66124.1"/>
    <property type="molecule type" value="Genomic_DNA"/>
</dbReference>
<dbReference type="InterPro" id="IPR015803">
    <property type="entry name" value="Cys-tRNA-ligase"/>
</dbReference>
<feature type="binding site" evidence="13">
    <location>
        <position position="215"/>
    </location>
    <ligand>
        <name>Zn(2+)</name>
        <dbReference type="ChEBI" id="CHEBI:29105"/>
    </ligand>
</feature>
<feature type="short sequence motif" description="'KMSKS' region" evidence="13">
    <location>
        <begin position="271"/>
        <end position="275"/>
    </location>
</feature>
<comment type="cofactor">
    <cofactor evidence="13">
        <name>Zn(2+)</name>
        <dbReference type="ChEBI" id="CHEBI:29105"/>
    </cofactor>
    <text evidence="13">Binds 1 zinc ion per subunit.</text>
</comment>
<organism evidence="15 16">
    <name type="scientific">Nocardioides marmoriginsengisoli</name>
    <dbReference type="NCBI Taxonomy" id="661483"/>
    <lineage>
        <taxon>Bacteria</taxon>
        <taxon>Bacillati</taxon>
        <taxon>Actinomycetota</taxon>
        <taxon>Actinomycetes</taxon>
        <taxon>Propionibacteriales</taxon>
        <taxon>Nocardioidaceae</taxon>
        <taxon>Nocardioides</taxon>
    </lineage>
</organism>
<dbReference type="PRINTS" id="PR00983">
    <property type="entry name" value="TRNASYNTHCYS"/>
</dbReference>
<evidence type="ECO:0000256" key="7">
    <source>
        <dbReference type="ARBA" id="ARBA00022741"/>
    </source>
</evidence>
<evidence type="ECO:0000256" key="5">
    <source>
        <dbReference type="ARBA" id="ARBA00022598"/>
    </source>
</evidence>
<dbReference type="GO" id="GO:0005524">
    <property type="term" value="F:ATP binding"/>
    <property type="evidence" value="ECO:0007669"/>
    <property type="project" value="UniProtKB-UniRule"/>
</dbReference>
<dbReference type="Gene3D" id="3.40.50.620">
    <property type="entry name" value="HUPs"/>
    <property type="match status" value="1"/>
</dbReference>
<dbReference type="GO" id="GO:0008270">
    <property type="term" value="F:zinc ion binding"/>
    <property type="evidence" value="ECO:0007669"/>
    <property type="project" value="UniProtKB-UniRule"/>
</dbReference>
<dbReference type="AlphaFoldDB" id="A0A3N0CRN1"/>
<evidence type="ECO:0000313" key="16">
    <source>
        <dbReference type="Proteomes" id="UP000267128"/>
    </source>
</evidence>
<name>A0A3N0CRN1_9ACTN</name>
<keyword evidence="5 13" id="KW-0436">Ligase</keyword>
<keyword evidence="11 13" id="KW-0030">Aminoacyl-tRNA synthetase</keyword>
<dbReference type="GO" id="GO:0005829">
    <property type="term" value="C:cytosol"/>
    <property type="evidence" value="ECO:0007669"/>
    <property type="project" value="TreeGrafter"/>
</dbReference>
<keyword evidence="7 13" id="KW-0547">Nucleotide-binding</keyword>
<feature type="binding site" evidence="13">
    <location>
        <position position="240"/>
    </location>
    <ligand>
        <name>Zn(2+)</name>
        <dbReference type="ChEBI" id="CHEBI:29105"/>
    </ligand>
</feature>
<dbReference type="PANTHER" id="PTHR10890:SF30">
    <property type="entry name" value="CYSTEINE--TRNA LIGASE"/>
    <property type="match status" value="1"/>
</dbReference>
<dbReference type="InterPro" id="IPR015273">
    <property type="entry name" value="Cys-tRNA-synt_Ia_DALR"/>
</dbReference>
<feature type="binding site" evidence="13">
    <location>
        <position position="274"/>
    </location>
    <ligand>
        <name>ATP</name>
        <dbReference type="ChEBI" id="CHEBI:30616"/>
    </ligand>
</feature>
<dbReference type="RefSeq" id="WP_123225569.1">
    <property type="nucleotide sequence ID" value="NZ_RJSE01000001.1"/>
</dbReference>
<dbReference type="FunFam" id="3.40.50.620:FF:000068">
    <property type="entry name" value="Cysteine--tRNA ligase"/>
    <property type="match status" value="1"/>
</dbReference>
<feature type="binding site" evidence="13">
    <location>
        <position position="244"/>
    </location>
    <ligand>
        <name>Zn(2+)</name>
        <dbReference type="ChEBI" id="CHEBI:29105"/>
    </ligand>
</feature>
<accession>A0A3N0CRN1</accession>
<evidence type="ECO:0000256" key="6">
    <source>
        <dbReference type="ARBA" id="ARBA00022723"/>
    </source>
</evidence>
<dbReference type="CDD" id="cd00672">
    <property type="entry name" value="CysRS_core"/>
    <property type="match status" value="1"/>
</dbReference>
<evidence type="ECO:0000256" key="8">
    <source>
        <dbReference type="ARBA" id="ARBA00022833"/>
    </source>
</evidence>
<evidence type="ECO:0000313" key="15">
    <source>
        <dbReference type="EMBL" id="RNL66124.1"/>
    </source>
</evidence>
<proteinExistence type="inferred from homology"/>
<comment type="similarity">
    <text evidence="2 13">Belongs to the class-I aminoacyl-tRNA synthetase family.</text>
</comment>
<comment type="catalytic activity">
    <reaction evidence="12 13">
        <text>tRNA(Cys) + L-cysteine + ATP = L-cysteinyl-tRNA(Cys) + AMP + diphosphate</text>
        <dbReference type="Rhea" id="RHEA:17773"/>
        <dbReference type="Rhea" id="RHEA-COMP:9661"/>
        <dbReference type="Rhea" id="RHEA-COMP:9679"/>
        <dbReference type="ChEBI" id="CHEBI:30616"/>
        <dbReference type="ChEBI" id="CHEBI:33019"/>
        <dbReference type="ChEBI" id="CHEBI:35235"/>
        <dbReference type="ChEBI" id="CHEBI:78442"/>
        <dbReference type="ChEBI" id="CHEBI:78517"/>
        <dbReference type="ChEBI" id="CHEBI:456215"/>
        <dbReference type="EC" id="6.1.1.16"/>
    </reaction>
</comment>
<evidence type="ECO:0000256" key="9">
    <source>
        <dbReference type="ARBA" id="ARBA00022840"/>
    </source>
</evidence>
<dbReference type="InterPro" id="IPR014729">
    <property type="entry name" value="Rossmann-like_a/b/a_fold"/>
</dbReference>
<evidence type="ECO:0000259" key="14">
    <source>
        <dbReference type="SMART" id="SM00840"/>
    </source>
</evidence>
<evidence type="ECO:0000256" key="2">
    <source>
        <dbReference type="ARBA" id="ARBA00005594"/>
    </source>
</evidence>
<evidence type="ECO:0000256" key="11">
    <source>
        <dbReference type="ARBA" id="ARBA00023146"/>
    </source>
</evidence>
<dbReference type="HAMAP" id="MF_00041">
    <property type="entry name" value="Cys_tRNA_synth"/>
    <property type="match status" value="1"/>
</dbReference>
<dbReference type="GO" id="GO:0004817">
    <property type="term" value="F:cysteine-tRNA ligase activity"/>
    <property type="evidence" value="ECO:0007669"/>
    <property type="project" value="UniProtKB-UniRule"/>
</dbReference>
<keyword evidence="16" id="KW-1185">Reference proteome</keyword>
<comment type="subcellular location">
    <subcellularLocation>
        <location evidence="1 13">Cytoplasm</location>
    </subcellularLocation>
</comment>
<dbReference type="EC" id="6.1.1.16" evidence="13"/>
<reference evidence="15 16" key="1">
    <citation type="submission" date="2018-11" db="EMBL/GenBank/DDBJ databases">
        <authorList>
            <person name="Li F."/>
        </authorList>
    </citation>
    <scope>NUCLEOTIDE SEQUENCE [LARGE SCALE GENOMIC DNA]</scope>
    <source>
        <strain evidence="15 16">Gsoil 097</strain>
    </source>
</reference>
<dbReference type="Proteomes" id="UP000267128">
    <property type="component" value="Unassembled WGS sequence"/>
</dbReference>
<evidence type="ECO:0000256" key="4">
    <source>
        <dbReference type="ARBA" id="ARBA00022490"/>
    </source>
</evidence>
<dbReference type="SMART" id="SM00840">
    <property type="entry name" value="DALR_2"/>
    <property type="match status" value="1"/>
</dbReference>
<dbReference type="Gene3D" id="1.20.120.1910">
    <property type="entry name" value="Cysteine-tRNA ligase, C-terminal anti-codon recognition domain"/>
    <property type="match status" value="1"/>
</dbReference>
<dbReference type="InterPro" id="IPR056411">
    <property type="entry name" value="CysS_C"/>
</dbReference>
<keyword evidence="6 13" id="KW-0479">Metal-binding</keyword>
<sequence length="479" mass="52503">MTLRLYDTATGAVRDFVPLHAGKAGIYVCGLTVQSEPHVGHVRSAVNFDVLRRWLGASGYDVTFIRNITDIDDKILTKAAEQGRPWYNLAYDMKRELDRAYDDLHVLPPTYEPAATGHVPEMIELIEKLIGLGHAYPAPDGSGDVYFDVRSWAAYGELTHQGIDDMEAAEDADPRGKRDPRDFALWKGWKQATEPETASWPAPWGRGRPGWHIECSAMAGKYLGSAFDIHGGGVDLRFPHHENEQAQSRAAGGDFASYWLHNAWITTSGEKMSKSLGNSLLVPEVLKKVRGIELRYYMVAAHYRSHVEFSFEALEDAAIAFRRIENFLERAELAGVEAVDAELPEVFRNAMDDDLGTPAAVGAIFDTVRLGNRLLGADDLEDPQDVADLAGAVGAVRGMLAVLGLDPADPHWTQDGGGSSERLTHAVDVLVRGLLDQRQTARAAKDFAAADLIRDQIAAAGIEIEDTPAGPRWTMESSS</sequence>
<feature type="domain" description="Cysteinyl-tRNA synthetase class Ia DALR" evidence="14">
    <location>
        <begin position="346"/>
        <end position="414"/>
    </location>
</feature>
<evidence type="ECO:0000256" key="1">
    <source>
        <dbReference type="ARBA" id="ARBA00004496"/>
    </source>
</evidence>
<dbReference type="InterPro" id="IPR009080">
    <property type="entry name" value="tRNAsynth_Ia_anticodon-bd"/>
</dbReference>
<dbReference type="Pfam" id="PF09190">
    <property type="entry name" value="DALR_2"/>
    <property type="match status" value="1"/>
</dbReference>
<keyword evidence="4 13" id="KW-0963">Cytoplasm</keyword>
<keyword evidence="8 13" id="KW-0862">Zinc</keyword>
<dbReference type="SUPFAM" id="SSF52374">
    <property type="entry name" value="Nucleotidylyl transferase"/>
    <property type="match status" value="1"/>
</dbReference>
<feature type="binding site" evidence="13">
    <location>
        <position position="29"/>
    </location>
    <ligand>
        <name>Zn(2+)</name>
        <dbReference type="ChEBI" id="CHEBI:29105"/>
    </ligand>
</feature>
<dbReference type="Pfam" id="PF23493">
    <property type="entry name" value="CysS_C"/>
    <property type="match status" value="1"/>
</dbReference>
<dbReference type="GO" id="GO:0006423">
    <property type="term" value="P:cysteinyl-tRNA aminoacylation"/>
    <property type="evidence" value="ECO:0007669"/>
    <property type="project" value="UniProtKB-UniRule"/>
</dbReference>
<keyword evidence="9 13" id="KW-0067">ATP-binding</keyword>
<evidence type="ECO:0000256" key="3">
    <source>
        <dbReference type="ARBA" id="ARBA00011245"/>
    </source>
</evidence>
<evidence type="ECO:0000256" key="10">
    <source>
        <dbReference type="ARBA" id="ARBA00022917"/>
    </source>
</evidence>
<gene>
    <name evidence="13" type="primary">cysS</name>
    <name evidence="15" type="ORF">EFK50_00380</name>
</gene>
<dbReference type="OrthoDB" id="9815130at2"/>
<keyword evidence="10 13" id="KW-0648">Protein biosynthesis</keyword>
<comment type="subunit">
    <text evidence="3 13">Monomer.</text>
</comment>
<evidence type="ECO:0000256" key="13">
    <source>
        <dbReference type="HAMAP-Rule" id="MF_00041"/>
    </source>
</evidence>
<evidence type="ECO:0000256" key="12">
    <source>
        <dbReference type="ARBA" id="ARBA00047398"/>
    </source>
</evidence>
<dbReference type="PANTHER" id="PTHR10890">
    <property type="entry name" value="CYSTEINYL-TRNA SYNTHETASE"/>
    <property type="match status" value="1"/>
</dbReference>
<comment type="caution">
    <text evidence="15">The sequence shown here is derived from an EMBL/GenBank/DDBJ whole genome shotgun (WGS) entry which is preliminary data.</text>
</comment>
<dbReference type="SUPFAM" id="SSF47323">
    <property type="entry name" value="Anticodon-binding domain of a subclass of class I aminoacyl-tRNA synthetases"/>
    <property type="match status" value="1"/>
</dbReference>
<dbReference type="NCBIfam" id="TIGR00435">
    <property type="entry name" value="cysS"/>
    <property type="match status" value="1"/>
</dbReference>
<protein>
    <recommendedName>
        <fullName evidence="13">Cysteine--tRNA ligase</fullName>
        <ecNumber evidence="13">6.1.1.16</ecNumber>
    </recommendedName>
    <alternativeName>
        <fullName evidence="13">Cysteinyl-tRNA synthetase</fullName>
        <shortName evidence="13">CysRS</shortName>
    </alternativeName>
</protein>
<feature type="short sequence motif" description="'HIGH' region" evidence="13">
    <location>
        <begin position="31"/>
        <end position="41"/>
    </location>
</feature>